<comment type="caution">
    <text evidence="4">The sequence shown here is derived from an EMBL/GenBank/DDBJ whole genome shotgun (WGS) entry which is preliminary data.</text>
</comment>
<dbReference type="Gene3D" id="2.60.40.640">
    <property type="match status" value="2"/>
</dbReference>
<dbReference type="Proteomes" id="UP001151699">
    <property type="component" value="Chromosome C"/>
</dbReference>
<feature type="domain" description="Arrestin C-terminal-like" evidence="3">
    <location>
        <begin position="3"/>
        <end position="150"/>
    </location>
</feature>
<evidence type="ECO:0000259" key="3">
    <source>
        <dbReference type="SMART" id="SM01017"/>
    </source>
</evidence>
<reference evidence="4" key="1">
    <citation type="submission" date="2022-07" db="EMBL/GenBank/DDBJ databases">
        <authorList>
            <person name="Trinca V."/>
            <person name="Uliana J.V.C."/>
            <person name="Torres T.T."/>
            <person name="Ward R.J."/>
            <person name="Monesi N."/>
        </authorList>
    </citation>
    <scope>NUCLEOTIDE SEQUENCE</scope>
    <source>
        <strain evidence="4">HSMRA1968</strain>
        <tissue evidence="4">Whole embryos</tissue>
    </source>
</reference>
<name>A0A9Q0RW93_9DIPT</name>
<dbReference type="Pfam" id="PF00339">
    <property type="entry name" value="Arrestin_N"/>
    <property type="match status" value="1"/>
</dbReference>
<gene>
    <name evidence="4" type="primary">ARRDC3_2</name>
    <name evidence="4" type="ORF">Bhyg_15095</name>
</gene>
<dbReference type="InterPro" id="IPR050357">
    <property type="entry name" value="Arrestin_domain-protein"/>
</dbReference>
<feature type="domain" description="Arrestin C-terminal-like" evidence="3">
    <location>
        <begin position="177"/>
        <end position="309"/>
    </location>
</feature>
<dbReference type="GO" id="GO:0005737">
    <property type="term" value="C:cytoplasm"/>
    <property type="evidence" value="ECO:0007669"/>
    <property type="project" value="TreeGrafter"/>
</dbReference>
<evidence type="ECO:0000256" key="1">
    <source>
        <dbReference type="ARBA" id="ARBA00005298"/>
    </source>
</evidence>
<dbReference type="EMBL" id="WJQU01000004">
    <property type="protein sequence ID" value="KAJ6636505.1"/>
    <property type="molecule type" value="Genomic_DNA"/>
</dbReference>
<dbReference type="AlphaFoldDB" id="A0A9Q0RW93"/>
<dbReference type="GO" id="GO:0015031">
    <property type="term" value="P:protein transport"/>
    <property type="evidence" value="ECO:0007669"/>
    <property type="project" value="TreeGrafter"/>
</dbReference>
<evidence type="ECO:0000313" key="4">
    <source>
        <dbReference type="EMBL" id="KAJ6636505.1"/>
    </source>
</evidence>
<comment type="similarity">
    <text evidence="1">Belongs to the arrestin family.</text>
</comment>
<dbReference type="InterPro" id="IPR011021">
    <property type="entry name" value="Arrestin-like_N"/>
</dbReference>
<dbReference type="OrthoDB" id="2333384at2759"/>
<proteinExistence type="inferred from homology"/>
<dbReference type="Pfam" id="PF02752">
    <property type="entry name" value="Arrestin_C"/>
    <property type="match status" value="1"/>
</dbReference>
<evidence type="ECO:0000313" key="5">
    <source>
        <dbReference type="Proteomes" id="UP001151699"/>
    </source>
</evidence>
<organism evidence="4 5">
    <name type="scientific">Pseudolycoriella hygida</name>
    <dbReference type="NCBI Taxonomy" id="35572"/>
    <lineage>
        <taxon>Eukaryota</taxon>
        <taxon>Metazoa</taxon>
        <taxon>Ecdysozoa</taxon>
        <taxon>Arthropoda</taxon>
        <taxon>Hexapoda</taxon>
        <taxon>Insecta</taxon>
        <taxon>Pterygota</taxon>
        <taxon>Neoptera</taxon>
        <taxon>Endopterygota</taxon>
        <taxon>Diptera</taxon>
        <taxon>Nematocera</taxon>
        <taxon>Sciaroidea</taxon>
        <taxon>Sciaridae</taxon>
        <taxon>Pseudolycoriella</taxon>
    </lineage>
</organism>
<dbReference type="InterPro" id="IPR014752">
    <property type="entry name" value="Arrestin-like_C"/>
</dbReference>
<dbReference type="PANTHER" id="PTHR11188:SF167">
    <property type="entry name" value="ARRESTIN C-TERMINAL-LIKE DOMAIN-CONTAINING PROTEIN-RELATED"/>
    <property type="match status" value="1"/>
</dbReference>
<dbReference type="SMART" id="SM01017">
    <property type="entry name" value="Arrestin_C"/>
    <property type="match status" value="2"/>
</dbReference>
<accession>A0A9Q0RW93</accession>
<dbReference type="InterPro" id="IPR011022">
    <property type="entry name" value="Arrestin_C-like"/>
</dbReference>
<dbReference type="PANTHER" id="PTHR11188">
    <property type="entry name" value="ARRESTIN DOMAIN CONTAINING PROTEIN"/>
    <property type="match status" value="1"/>
</dbReference>
<protein>
    <submittedName>
        <fullName evidence="4">Arrestin domain-containing protein 3</fullName>
    </submittedName>
</protein>
<keyword evidence="2" id="KW-0716">Sensory transduction</keyword>
<dbReference type="InterPro" id="IPR014756">
    <property type="entry name" value="Ig_E-set"/>
</dbReference>
<dbReference type="SUPFAM" id="SSF81296">
    <property type="entry name" value="E set domains"/>
    <property type="match status" value="2"/>
</dbReference>
<sequence>MHNGKMVFCEVKFDNNPNGVYYSGQTLSGVIEITNEKQRKINAVTLRIEGYAKCKWSETRGSGRNRRTIVYSGREDYINTVSYLVRKVDGVDAELSAGLHKFNFACPLPFNLPTSFESKYGHIRYQIKVDIERPWKLDLKYSFGFTVIKVYDLNYDSPALKTPLKVETTKNFFLGLSSKSVYISSEIPTRGFVAGQSVPITIATNNESNIDVKEIKVSLKKIILYNSQTPSRKVRERVESTSEIRHAGVQRKSKESVVVEMIFPAVPPTTVTLCSLIQVSYFIQIVAKVGGIHFSPILRMPVTIGTVPLQMLYQPNPPTFNSIEAAPGPVPSAPLVMPSPSNQELPPPSYQEAMGMTSHDADNDEGLTEDKPFAPLYPVINFGTTTFSHNFLENASSTPYGREKKEK</sequence>
<keyword evidence="5" id="KW-1185">Reference proteome</keyword>
<evidence type="ECO:0000256" key="2">
    <source>
        <dbReference type="ARBA" id="ARBA00022606"/>
    </source>
</evidence>